<evidence type="ECO:0000256" key="2">
    <source>
        <dbReference type="ARBA" id="ARBA00023125"/>
    </source>
</evidence>
<dbReference type="InterPro" id="IPR009057">
    <property type="entry name" value="Homeodomain-like_sf"/>
</dbReference>
<dbReference type="RefSeq" id="WP_376805435.1">
    <property type="nucleotide sequence ID" value="NZ_JBHTAC010000004.1"/>
</dbReference>
<dbReference type="Gene3D" id="1.10.357.10">
    <property type="entry name" value="Tetracycline Repressor, domain 2"/>
    <property type="match status" value="1"/>
</dbReference>
<feature type="domain" description="HTH tetR-type" evidence="5">
    <location>
        <begin position="16"/>
        <end position="75"/>
    </location>
</feature>
<evidence type="ECO:0000256" key="3">
    <source>
        <dbReference type="ARBA" id="ARBA00023163"/>
    </source>
</evidence>
<feature type="DNA-binding region" description="H-T-H motif" evidence="4">
    <location>
        <begin position="38"/>
        <end position="57"/>
    </location>
</feature>
<keyword evidence="2 4" id="KW-0238">DNA-binding</keyword>
<keyword evidence="7" id="KW-1185">Reference proteome</keyword>
<name>A0ABW2GPX0_9ACTN</name>
<evidence type="ECO:0000256" key="4">
    <source>
        <dbReference type="PROSITE-ProRule" id="PRU00335"/>
    </source>
</evidence>
<evidence type="ECO:0000256" key="1">
    <source>
        <dbReference type="ARBA" id="ARBA00023015"/>
    </source>
</evidence>
<proteinExistence type="predicted"/>
<comment type="caution">
    <text evidence="6">The sequence shown here is derived from an EMBL/GenBank/DDBJ whole genome shotgun (WGS) entry which is preliminary data.</text>
</comment>
<dbReference type="Pfam" id="PF00440">
    <property type="entry name" value="TetR_N"/>
    <property type="match status" value="1"/>
</dbReference>
<gene>
    <name evidence="6" type="ORF">ACFQO7_05845</name>
</gene>
<organism evidence="6 7">
    <name type="scientific">Catellatospora aurea</name>
    <dbReference type="NCBI Taxonomy" id="1337874"/>
    <lineage>
        <taxon>Bacteria</taxon>
        <taxon>Bacillati</taxon>
        <taxon>Actinomycetota</taxon>
        <taxon>Actinomycetes</taxon>
        <taxon>Micromonosporales</taxon>
        <taxon>Micromonosporaceae</taxon>
        <taxon>Catellatospora</taxon>
    </lineage>
</organism>
<dbReference type="EMBL" id="JBHTAC010000004">
    <property type="protein sequence ID" value="MFC7242000.1"/>
    <property type="molecule type" value="Genomic_DNA"/>
</dbReference>
<dbReference type="SUPFAM" id="SSF46689">
    <property type="entry name" value="Homeodomain-like"/>
    <property type="match status" value="1"/>
</dbReference>
<dbReference type="PROSITE" id="PS50977">
    <property type="entry name" value="HTH_TETR_2"/>
    <property type="match status" value="1"/>
</dbReference>
<dbReference type="PANTHER" id="PTHR30055">
    <property type="entry name" value="HTH-TYPE TRANSCRIPTIONAL REGULATOR RUTR"/>
    <property type="match status" value="1"/>
</dbReference>
<dbReference type="Proteomes" id="UP001596392">
    <property type="component" value="Unassembled WGS sequence"/>
</dbReference>
<reference evidence="7" key="1">
    <citation type="journal article" date="2019" name="Int. J. Syst. Evol. Microbiol.">
        <title>The Global Catalogue of Microorganisms (GCM) 10K type strain sequencing project: providing services to taxonomists for standard genome sequencing and annotation.</title>
        <authorList>
            <consortium name="The Broad Institute Genomics Platform"/>
            <consortium name="The Broad Institute Genome Sequencing Center for Infectious Disease"/>
            <person name="Wu L."/>
            <person name="Ma J."/>
        </authorList>
    </citation>
    <scope>NUCLEOTIDE SEQUENCE [LARGE SCALE GENOMIC DNA]</scope>
    <source>
        <strain evidence="7">CGMCC 1.9106</strain>
    </source>
</reference>
<dbReference type="InterPro" id="IPR050109">
    <property type="entry name" value="HTH-type_TetR-like_transc_reg"/>
</dbReference>
<keyword evidence="3" id="KW-0804">Transcription</keyword>
<keyword evidence="1" id="KW-0805">Transcription regulation</keyword>
<accession>A0ABW2GPX0</accession>
<dbReference type="InterPro" id="IPR001647">
    <property type="entry name" value="HTH_TetR"/>
</dbReference>
<evidence type="ECO:0000313" key="6">
    <source>
        <dbReference type="EMBL" id="MFC7242000.1"/>
    </source>
</evidence>
<dbReference type="PRINTS" id="PR00455">
    <property type="entry name" value="HTHTETR"/>
</dbReference>
<evidence type="ECO:0000259" key="5">
    <source>
        <dbReference type="PROSITE" id="PS50977"/>
    </source>
</evidence>
<sequence>MTDASPRRRVSPLTPEDRRAAIIAATLPLLRAEGVHVSSKQIAECAGVAEGTIFRAFPDKNALIAATLAHAFDPAPTIESIKAVAGDPDVRFRLKTAVRILTRRFRDNAPLMMSLRGSGLAVVTTTPVFDPREALTGISDAVAELISEDADRFRLPPQTVASLLISMVFFNNRNEVLPEDQIVDVVLDGVLSPEAKKEPAC</sequence>
<dbReference type="PANTHER" id="PTHR30055:SF234">
    <property type="entry name" value="HTH-TYPE TRANSCRIPTIONAL REGULATOR BETI"/>
    <property type="match status" value="1"/>
</dbReference>
<evidence type="ECO:0000313" key="7">
    <source>
        <dbReference type="Proteomes" id="UP001596392"/>
    </source>
</evidence>
<protein>
    <submittedName>
        <fullName evidence="6">TetR/AcrR family transcriptional regulator</fullName>
    </submittedName>
</protein>